<dbReference type="EMBL" id="JBJJXI010000169">
    <property type="protein sequence ID" value="KAL3384776.1"/>
    <property type="molecule type" value="Genomic_DNA"/>
</dbReference>
<evidence type="ECO:0000313" key="2">
    <source>
        <dbReference type="Proteomes" id="UP001627154"/>
    </source>
</evidence>
<proteinExistence type="predicted"/>
<comment type="caution">
    <text evidence="1">The sequence shown here is derived from an EMBL/GenBank/DDBJ whole genome shotgun (WGS) entry which is preliminary data.</text>
</comment>
<gene>
    <name evidence="1" type="ORF">TKK_019586</name>
</gene>
<dbReference type="Proteomes" id="UP001627154">
    <property type="component" value="Unassembled WGS sequence"/>
</dbReference>
<dbReference type="AlphaFoldDB" id="A0ABD2VWX3"/>
<organism evidence="1 2">
    <name type="scientific">Trichogramma kaykai</name>
    <dbReference type="NCBI Taxonomy" id="54128"/>
    <lineage>
        <taxon>Eukaryota</taxon>
        <taxon>Metazoa</taxon>
        <taxon>Ecdysozoa</taxon>
        <taxon>Arthropoda</taxon>
        <taxon>Hexapoda</taxon>
        <taxon>Insecta</taxon>
        <taxon>Pterygota</taxon>
        <taxon>Neoptera</taxon>
        <taxon>Endopterygota</taxon>
        <taxon>Hymenoptera</taxon>
        <taxon>Apocrita</taxon>
        <taxon>Proctotrupomorpha</taxon>
        <taxon>Chalcidoidea</taxon>
        <taxon>Trichogrammatidae</taxon>
        <taxon>Trichogramma</taxon>
    </lineage>
</organism>
<name>A0ABD2VWX3_9HYME</name>
<accession>A0ABD2VWX3</accession>
<protein>
    <submittedName>
        <fullName evidence="1">Uncharacterized protein</fullName>
    </submittedName>
</protein>
<sequence>MSRRRWHDGRVRELQQQQQHSPRVVDIMQCTRALHHTLYVSIGLRTICIASAAAAPSHRVIESLRLKLTASAAMWLKPVTPAGPRRSLSSRAAARRISLVYIRELEQLLDENPSCALLRNSSSQALFNCSLRTIVSLTTRRTRGFACAAMSTTRRECGSERMNELQNFLITMHACVSSIVQARLWASNAIRRDELCDARLIASIVGSLVHAEPVMASN</sequence>
<evidence type="ECO:0000313" key="1">
    <source>
        <dbReference type="EMBL" id="KAL3384776.1"/>
    </source>
</evidence>
<keyword evidence="2" id="KW-1185">Reference proteome</keyword>
<reference evidence="1 2" key="1">
    <citation type="journal article" date="2024" name="bioRxiv">
        <title>A reference genome for Trichogramma kaykai: A tiny desert-dwelling parasitoid wasp with competing sex-ratio distorters.</title>
        <authorList>
            <person name="Culotta J."/>
            <person name="Lindsey A.R."/>
        </authorList>
    </citation>
    <scope>NUCLEOTIDE SEQUENCE [LARGE SCALE GENOMIC DNA]</scope>
    <source>
        <strain evidence="1 2">KSX58</strain>
    </source>
</reference>